<reference evidence="3" key="1">
    <citation type="journal article" date="2019" name="Int. J. Syst. Evol. Microbiol.">
        <title>The Global Catalogue of Microorganisms (GCM) 10K type strain sequencing project: providing services to taxonomists for standard genome sequencing and annotation.</title>
        <authorList>
            <consortium name="The Broad Institute Genomics Platform"/>
            <consortium name="The Broad Institute Genome Sequencing Center for Infectious Disease"/>
            <person name="Wu L."/>
            <person name="Ma J."/>
        </authorList>
    </citation>
    <scope>NUCLEOTIDE SEQUENCE [LARGE SCALE GENOMIC DNA]</scope>
    <source>
        <strain evidence="3">JCM 18055</strain>
    </source>
</reference>
<evidence type="ECO:0000313" key="3">
    <source>
        <dbReference type="Proteomes" id="UP001500325"/>
    </source>
</evidence>
<dbReference type="PANTHER" id="PTHR38015">
    <property type="entry name" value="BLR6086 PROTEIN"/>
    <property type="match status" value="1"/>
</dbReference>
<name>A0ABP8XI23_9PSEU</name>
<dbReference type="Gene3D" id="3.40.50.720">
    <property type="entry name" value="NAD(P)-binding Rossmann-like Domain"/>
    <property type="match status" value="1"/>
</dbReference>
<feature type="domain" description="Opine dehydrogenase" evidence="1">
    <location>
        <begin position="156"/>
        <end position="304"/>
    </location>
</feature>
<protein>
    <submittedName>
        <fullName evidence="2">NAD/NADP-dependent octopine/nopaline dehydrogenase family protein</fullName>
    </submittedName>
</protein>
<sequence>MRLWTRSEEPLRPIREAGAITVTGAVSGVVPIPALTTSMREAITGADVVAVTVPTPALPSLAAGLVAECSPDQLLWLDPGHSGGALFLAAEFRRAGSPVPRICQLSTASHGSRKSGPAAVGVFRLSRAKAGAFPASAFDECAEQLDQLLPGQFGVASTVLELDLMNINAVMHPAQMVGNASWIEATGGAFCIYQEGTGPGLARVMDAVDAERLALADRLGVPATSFVEILRDAGYTTPDAARAGRAHPALQAGEAIRAVRAPPTLDHRYLHEDVGWGLVPWVELARTASVPCPTMDALIELAGVLNGVDYRVTGLTLERMGLEGRSPEQMLTYVRDGGA</sequence>
<accession>A0ABP8XI23</accession>
<dbReference type="SUPFAM" id="SSF51735">
    <property type="entry name" value="NAD(P)-binding Rossmann-fold domains"/>
    <property type="match status" value="1"/>
</dbReference>
<proteinExistence type="predicted"/>
<organism evidence="2 3">
    <name type="scientific">Pseudonocardia yuanmonensis</name>
    <dbReference type="NCBI Taxonomy" id="1095914"/>
    <lineage>
        <taxon>Bacteria</taxon>
        <taxon>Bacillati</taxon>
        <taxon>Actinomycetota</taxon>
        <taxon>Actinomycetes</taxon>
        <taxon>Pseudonocardiales</taxon>
        <taxon>Pseudonocardiaceae</taxon>
        <taxon>Pseudonocardia</taxon>
    </lineage>
</organism>
<dbReference type="PANTHER" id="PTHR38015:SF1">
    <property type="entry name" value="OPINE DEHYDROGENASE DOMAIN-CONTAINING PROTEIN"/>
    <property type="match status" value="1"/>
</dbReference>
<dbReference type="InterPro" id="IPR051729">
    <property type="entry name" value="Opine/Lysopine_DH"/>
</dbReference>
<comment type="caution">
    <text evidence="2">The sequence shown here is derived from an EMBL/GenBank/DDBJ whole genome shotgun (WGS) entry which is preliminary data.</text>
</comment>
<evidence type="ECO:0000313" key="2">
    <source>
        <dbReference type="EMBL" id="GAA4707282.1"/>
    </source>
</evidence>
<dbReference type="InterPro" id="IPR008927">
    <property type="entry name" value="6-PGluconate_DH-like_C_sf"/>
</dbReference>
<dbReference type="Pfam" id="PF02317">
    <property type="entry name" value="Octopine_DH"/>
    <property type="match status" value="1"/>
</dbReference>
<evidence type="ECO:0000259" key="1">
    <source>
        <dbReference type="Pfam" id="PF02317"/>
    </source>
</evidence>
<keyword evidence="3" id="KW-1185">Reference proteome</keyword>
<dbReference type="InterPro" id="IPR013328">
    <property type="entry name" value="6PGD_dom2"/>
</dbReference>
<dbReference type="InterPro" id="IPR036291">
    <property type="entry name" value="NAD(P)-bd_dom_sf"/>
</dbReference>
<dbReference type="InterPro" id="IPR003421">
    <property type="entry name" value="Opine_DH"/>
</dbReference>
<dbReference type="Gene3D" id="1.10.1040.10">
    <property type="entry name" value="N-(1-d-carboxylethyl)-l-norvaline Dehydrogenase, domain 2"/>
    <property type="match status" value="1"/>
</dbReference>
<dbReference type="Proteomes" id="UP001500325">
    <property type="component" value="Unassembled WGS sequence"/>
</dbReference>
<gene>
    <name evidence="2" type="ORF">GCM10023215_55170</name>
</gene>
<dbReference type="SUPFAM" id="SSF48179">
    <property type="entry name" value="6-phosphogluconate dehydrogenase C-terminal domain-like"/>
    <property type="match status" value="1"/>
</dbReference>
<dbReference type="EMBL" id="BAABIC010000024">
    <property type="protein sequence ID" value="GAA4707282.1"/>
    <property type="molecule type" value="Genomic_DNA"/>
</dbReference>